<keyword evidence="3 6" id="KW-0812">Transmembrane</keyword>
<dbReference type="Gene3D" id="1.20.120.1780">
    <property type="entry name" value="UbiA prenyltransferase"/>
    <property type="match status" value="1"/>
</dbReference>
<feature type="transmembrane region" description="Helical" evidence="6">
    <location>
        <begin position="78"/>
        <end position="98"/>
    </location>
</feature>
<feature type="transmembrane region" description="Helical" evidence="6">
    <location>
        <begin position="35"/>
        <end position="57"/>
    </location>
</feature>
<dbReference type="Proteomes" id="UP000245523">
    <property type="component" value="Unassembled WGS sequence"/>
</dbReference>
<accession>A0ABX5LJU2</accession>
<name>A0ABX5LJU2_9BACT</name>
<dbReference type="EMBL" id="QGHD01000016">
    <property type="protein sequence ID" value="PWK96642.1"/>
    <property type="molecule type" value="Genomic_DNA"/>
</dbReference>
<dbReference type="PANTHER" id="PTHR42723">
    <property type="entry name" value="CHLOROPHYLL SYNTHASE"/>
    <property type="match status" value="1"/>
</dbReference>
<evidence type="ECO:0000313" key="7">
    <source>
        <dbReference type="EMBL" id="PWK96642.1"/>
    </source>
</evidence>
<comment type="subcellular location">
    <subcellularLocation>
        <location evidence="1">Membrane</location>
        <topology evidence="1">Multi-pass membrane protein</topology>
    </subcellularLocation>
</comment>
<dbReference type="RefSeq" id="WP_158256503.1">
    <property type="nucleotide sequence ID" value="NZ_JAXEIU010000042.1"/>
</dbReference>
<protein>
    <submittedName>
        <fullName evidence="7">4-hydroxybenzoate polyprenyltransferase/geranylgeranylglycerol-phosphate geranylgeranyltransferase</fullName>
    </submittedName>
</protein>
<feature type="transmembrane region" description="Helical" evidence="6">
    <location>
        <begin position="12"/>
        <end position="29"/>
    </location>
</feature>
<dbReference type="InterPro" id="IPR050475">
    <property type="entry name" value="Prenyltransferase_related"/>
</dbReference>
<dbReference type="Pfam" id="PF01040">
    <property type="entry name" value="UbiA"/>
    <property type="match status" value="1"/>
</dbReference>
<evidence type="ECO:0000256" key="6">
    <source>
        <dbReference type="SAM" id="Phobius"/>
    </source>
</evidence>
<evidence type="ECO:0000256" key="1">
    <source>
        <dbReference type="ARBA" id="ARBA00004141"/>
    </source>
</evidence>
<feature type="transmembrane region" description="Helical" evidence="6">
    <location>
        <begin position="203"/>
        <end position="221"/>
    </location>
</feature>
<sequence>MISLLQITRPGNILIAIFSLCVGVFISHADFSWQLLLANASAFALAIAFGNIFNDILDLKADRINRPNRPLPAGKISLFTAKISAALCLIFTLACAGIPQSEPLLHLAFFAVLLLILFFYDRNLKHIPLLKNLTVAFLCTTPLLRILFLTNANPFPLYTAAAFAFFLTLSREILKDLQDQDGDLIAGIATFPLIAGEEKAKNLALLLLVFTIFLIPLPVALNWLARSFLFSLCVLIPLAIYIIKAAQKKNYHSAQKWTKLTMLAGLIFLIFNA</sequence>
<dbReference type="InterPro" id="IPR000537">
    <property type="entry name" value="UbiA_prenyltransferase"/>
</dbReference>
<dbReference type="Gene3D" id="1.10.357.140">
    <property type="entry name" value="UbiA prenyltransferase"/>
    <property type="match status" value="1"/>
</dbReference>
<evidence type="ECO:0000256" key="5">
    <source>
        <dbReference type="ARBA" id="ARBA00023136"/>
    </source>
</evidence>
<feature type="transmembrane region" description="Helical" evidence="6">
    <location>
        <begin position="104"/>
        <end position="120"/>
    </location>
</feature>
<reference evidence="7 8" key="1">
    <citation type="submission" date="2018-05" db="EMBL/GenBank/DDBJ databases">
        <title>Animal gut microbial communities from fecal samples from Wisconsin, USA.</title>
        <authorList>
            <person name="Neumann A."/>
        </authorList>
    </citation>
    <scope>NUCLEOTIDE SEQUENCE [LARGE SCALE GENOMIC DNA]</scope>
    <source>
        <strain evidence="7 8">UWS4</strain>
    </source>
</reference>
<proteinExistence type="predicted"/>
<keyword evidence="2" id="KW-1003">Cell membrane</keyword>
<gene>
    <name evidence="7" type="ORF">B0H50_11625</name>
</gene>
<keyword evidence="5 6" id="KW-0472">Membrane</keyword>
<keyword evidence="8" id="KW-1185">Reference proteome</keyword>
<comment type="caution">
    <text evidence="7">The sequence shown here is derived from an EMBL/GenBank/DDBJ whole genome shotgun (WGS) entry which is preliminary data.</text>
</comment>
<evidence type="ECO:0000256" key="2">
    <source>
        <dbReference type="ARBA" id="ARBA00022475"/>
    </source>
</evidence>
<evidence type="ECO:0000256" key="3">
    <source>
        <dbReference type="ARBA" id="ARBA00022692"/>
    </source>
</evidence>
<evidence type="ECO:0000256" key="4">
    <source>
        <dbReference type="ARBA" id="ARBA00022989"/>
    </source>
</evidence>
<keyword evidence="4 6" id="KW-1133">Transmembrane helix</keyword>
<dbReference type="PANTHER" id="PTHR42723:SF1">
    <property type="entry name" value="CHLOROPHYLL SYNTHASE, CHLOROPLASTIC"/>
    <property type="match status" value="1"/>
</dbReference>
<dbReference type="InterPro" id="IPR044878">
    <property type="entry name" value="UbiA_sf"/>
</dbReference>
<evidence type="ECO:0000313" key="8">
    <source>
        <dbReference type="Proteomes" id="UP000245523"/>
    </source>
</evidence>
<feature type="transmembrane region" description="Helical" evidence="6">
    <location>
        <begin position="227"/>
        <end position="245"/>
    </location>
</feature>
<feature type="transmembrane region" description="Helical" evidence="6">
    <location>
        <begin position="132"/>
        <end position="149"/>
    </location>
</feature>
<organism evidence="7 8">
    <name type="scientific">Hallerella porci</name>
    <dbReference type="NCBI Taxonomy" id="1945871"/>
    <lineage>
        <taxon>Bacteria</taxon>
        <taxon>Pseudomonadati</taxon>
        <taxon>Fibrobacterota</taxon>
        <taxon>Fibrobacteria</taxon>
        <taxon>Fibrobacterales</taxon>
        <taxon>Fibrobacteraceae</taxon>
        <taxon>Hallerella</taxon>
    </lineage>
</organism>
<dbReference type="CDD" id="cd13961">
    <property type="entry name" value="PT_UbiA_DGGGPS"/>
    <property type="match status" value="1"/>
</dbReference>